<keyword evidence="5" id="KW-1185">Reference proteome</keyword>
<dbReference type="Pfam" id="PF13378">
    <property type="entry name" value="MR_MLE_C"/>
    <property type="match status" value="1"/>
</dbReference>
<dbReference type="InterPro" id="IPR036849">
    <property type="entry name" value="Enolase-like_C_sf"/>
</dbReference>
<gene>
    <name evidence="4" type="ORF">QA636_15695</name>
</gene>
<organism evidence="4 5">
    <name type="scientific">Bradyrhizobium brasilense</name>
    <dbReference type="NCBI Taxonomy" id="1419277"/>
    <lineage>
        <taxon>Bacteria</taxon>
        <taxon>Pseudomonadati</taxon>
        <taxon>Pseudomonadota</taxon>
        <taxon>Alphaproteobacteria</taxon>
        <taxon>Hyphomicrobiales</taxon>
        <taxon>Nitrobacteraceae</taxon>
        <taxon>Bradyrhizobium</taxon>
    </lineage>
</organism>
<name>A0ABY8JQU1_9BRAD</name>
<evidence type="ECO:0000256" key="2">
    <source>
        <dbReference type="SAM" id="Phobius"/>
    </source>
</evidence>
<reference evidence="4 5" key="1">
    <citation type="submission" date="2023-04" db="EMBL/GenBank/DDBJ databases">
        <title>Australian commercial rhizobial inoculants.</title>
        <authorList>
            <person name="Kohlmeier M.G."/>
            <person name="O'Hara G.W."/>
            <person name="Colombi E."/>
            <person name="Ramsay J.P."/>
            <person name="Terpolilli J."/>
        </authorList>
    </citation>
    <scope>NUCLEOTIDE SEQUENCE [LARGE SCALE GENOMIC DNA]</scope>
    <source>
        <strain evidence="4 5">CB627</strain>
    </source>
</reference>
<dbReference type="Gene3D" id="3.20.20.120">
    <property type="entry name" value="Enolase-like C-terminal domain"/>
    <property type="match status" value="1"/>
</dbReference>
<keyword evidence="2" id="KW-0472">Membrane</keyword>
<feature type="domain" description="Enolase C-terminal" evidence="3">
    <location>
        <begin position="238"/>
        <end position="365"/>
    </location>
</feature>
<dbReference type="Proteomes" id="UP001221546">
    <property type="component" value="Chromosome"/>
</dbReference>
<evidence type="ECO:0000256" key="1">
    <source>
        <dbReference type="SAM" id="MobiDB-lite"/>
    </source>
</evidence>
<protein>
    <submittedName>
        <fullName evidence="4">Enolase C-terminal domain-like protein</fullName>
    </submittedName>
</protein>
<accession>A0ABY8JQU1</accession>
<sequence length="378" mass="40511">MTQNQDGASSAGERTSDELVRGFRLRPEYPRVTRLSRKVLAAASALGLAIIGGATVWALQKNRSVSPTSDEPYGTEHHNVAEGLGTLPRDYSAVQRQVPQLGPPLPGDLGRPILSAQGQLPVTAAAVPDQEQQRREQETEAARVSRLFASTNIREQPAAASVQADGRSTAPTTTAFSNDEAGPRNEQERKLTFVNGPVDRRTTSSDRLTRAASPYVVQAGTVIPGALITGIRSDLPGQMTTPLLLTEYVRGIEPKADFIVAGGTDFLRVDPEYDHGITGALRVARLGEAFGLDVEIHACGPAHRHLMSAMRNSNYYELALVGPECPNVIAPVFTCGYSDQLDCVGQDGCVPVPTGPGLGVSYDWDFIRKNAVANRVFA</sequence>
<dbReference type="RefSeq" id="WP_310885937.1">
    <property type="nucleotide sequence ID" value="NZ_CP121646.1"/>
</dbReference>
<feature type="transmembrane region" description="Helical" evidence="2">
    <location>
        <begin position="39"/>
        <end position="59"/>
    </location>
</feature>
<evidence type="ECO:0000259" key="3">
    <source>
        <dbReference type="Pfam" id="PF13378"/>
    </source>
</evidence>
<keyword evidence="2" id="KW-1133">Transmembrane helix</keyword>
<proteinExistence type="predicted"/>
<evidence type="ECO:0000313" key="5">
    <source>
        <dbReference type="Proteomes" id="UP001221546"/>
    </source>
</evidence>
<keyword evidence="2" id="KW-0812">Transmembrane</keyword>
<dbReference type="EMBL" id="CP121646">
    <property type="protein sequence ID" value="WFU68075.1"/>
    <property type="molecule type" value="Genomic_DNA"/>
</dbReference>
<dbReference type="InterPro" id="IPR029065">
    <property type="entry name" value="Enolase_C-like"/>
</dbReference>
<dbReference type="SUPFAM" id="SSF51604">
    <property type="entry name" value="Enolase C-terminal domain-like"/>
    <property type="match status" value="1"/>
</dbReference>
<feature type="region of interest" description="Disordered" evidence="1">
    <location>
        <begin position="155"/>
        <end position="186"/>
    </location>
</feature>
<evidence type="ECO:0000313" key="4">
    <source>
        <dbReference type="EMBL" id="WFU68075.1"/>
    </source>
</evidence>